<dbReference type="InterPro" id="IPR006442">
    <property type="entry name" value="Antitoxin_Phd/YefM"/>
</dbReference>
<comment type="function">
    <text evidence="2">Antitoxin component of a type II toxin-antitoxin (TA) system.</text>
</comment>
<dbReference type="EMBL" id="VULX01000011">
    <property type="protein sequence ID" value="MSR91471.1"/>
    <property type="molecule type" value="Genomic_DNA"/>
</dbReference>
<evidence type="ECO:0000256" key="1">
    <source>
        <dbReference type="ARBA" id="ARBA00009981"/>
    </source>
</evidence>
<accession>A0A7X2T1A6</accession>
<gene>
    <name evidence="3" type="ORF">FYJ33_08625</name>
</gene>
<organism evidence="3 4">
    <name type="scientific">Inconstantimicrobium porci</name>
    <dbReference type="NCBI Taxonomy" id="2652291"/>
    <lineage>
        <taxon>Bacteria</taxon>
        <taxon>Bacillati</taxon>
        <taxon>Bacillota</taxon>
        <taxon>Clostridia</taxon>
        <taxon>Eubacteriales</taxon>
        <taxon>Clostridiaceae</taxon>
        <taxon>Inconstantimicrobium</taxon>
    </lineage>
</organism>
<comment type="similarity">
    <text evidence="1 2">Belongs to the phD/YefM antitoxin family.</text>
</comment>
<sequence length="108" mass="12236">MNTMSAANYMLDAMVPISRFNKGEASKIFDEVNKTGVKVVVKNNAPTGVIISTERYKELMEEIENYHLLLEAQKRDKNSNGNLTAHEDFMKELGLTNNDLKDVEVELE</sequence>
<dbReference type="NCBIfam" id="TIGR01552">
    <property type="entry name" value="phd_fam"/>
    <property type="match status" value="1"/>
</dbReference>
<reference evidence="3 4" key="1">
    <citation type="submission" date="2019-08" db="EMBL/GenBank/DDBJ databases">
        <title>In-depth cultivation of the pig gut microbiome towards novel bacterial diversity and tailored functional studies.</title>
        <authorList>
            <person name="Wylensek D."/>
            <person name="Hitch T.C.A."/>
            <person name="Clavel T."/>
        </authorList>
    </citation>
    <scope>NUCLEOTIDE SEQUENCE [LARGE SCALE GENOMIC DNA]</scope>
    <source>
        <strain evidence="3 4">WCA-383-APC-5B</strain>
    </source>
</reference>
<dbReference type="AlphaFoldDB" id="A0A7X2T1A6"/>
<dbReference type="Proteomes" id="UP000460287">
    <property type="component" value="Unassembled WGS sequence"/>
</dbReference>
<protein>
    <recommendedName>
        <fullName evidence="2">Antitoxin</fullName>
    </recommendedName>
</protein>
<evidence type="ECO:0000313" key="3">
    <source>
        <dbReference type="EMBL" id="MSR91471.1"/>
    </source>
</evidence>
<evidence type="ECO:0000313" key="4">
    <source>
        <dbReference type="Proteomes" id="UP000460287"/>
    </source>
</evidence>
<dbReference type="RefSeq" id="WP_154531362.1">
    <property type="nucleotide sequence ID" value="NZ_VULX01000011.1"/>
</dbReference>
<dbReference type="InterPro" id="IPR036165">
    <property type="entry name" value="YefM-like_sf"/>
</dbReference>
<evidence type="ECO:0000256" key="2">
    <source>
        <dbReference type="RuleBase" id="RU362080"/>
    </source>
</evidence>
<dbReference type="Pfam" id="PF02604">
    <property type="entry name" value="PhdYeFM_antitox"/>
    <property type="match status" value="1"/>
</dbReference>
<comment type="caution">
    <text evidence="3">The sequence shown here is derived from an EMBL/GenBank/DDBJ whole genome shotgun (WGS) entry which is preliminary data.</text>
</comment>
<proteinExistence type="inferred from homology"/>
<keyword evidence="4" id="KW-1185">Reference proteome</keyword>
<name>A0A7X2T1A6_9CLOT</name>
<dbReference type="SUPFAM" id="SSF143120">
    <property type="entry name" value="YefM-like"/>
    <property type="match status" value="1"/>
</dbReference>